<protein>
    <submittedName>
        <fullName evidence="1">Uncharacterized protein</fullName>
    </submittedName>
</protein>
<dbReference type="EMBL" id="APCN01001439">
    <property type="status" value="NOT_ANNOTATED_CDS"/>
    <property type="molecule type" value="Genomic_DNA"/>
</dbReference>
<accession>A0A182HVY9</accession>
<sequence>MPPKSEARTVRA</sequence>
<reference evidence="1" key="1">
    <citation type="submission" date="2022-08" db="UniProtKB">
        <authorList>
            <consortium name="EnsemblMetazoa"/>
        </authorList>
    </citation>
    <scope>IDENTIFICATION</scope>
    <source>
        <strain evidence="1">Dongola</strain>
    </source>
</reference>
<name>A0A182HVY9_ANOAR</name>
<dbReference type="Proteomes" id="UP000075840">
    <property type="component" value="Unassembled WGS sequence"/>
</dbReference>
<proteinExistence type="predicted"/>
<organism evidence="1 2">
    <name type="scientific">Anopheles arabiensis</name>
    <name type="common">Mosquito</name>
    <dbReference type="NCBI Taxonomy" id="7173"/>
    <lineage>
        <taxon>Eukaryota</taxon>
        <taxon>Metazoa</taxon>
        <taxon>Ecdysozoa</taxon>
        <taxon>Arthropoda</taxon>
        <taxon>Hexapoda</taxon>
        <taxon>Insecta</taxon>
        <taxon>Pterygota</taxon>
        <taxon>Neoptera</taxon>
        <taxon>Endopterygota</taxon>
        <taxon>Diptera</taxon>
        <taxon>Nematocera</taxon>
        <taxon>Culicoidea</taxon>
        <taxon>Culicidae</taxon>
        <taxon>Anophelinae</taxon>
        <taxon>Anopheles</taxon>
    </lineage>
</organism>
<evidence type="ECO:0000313" key="2">
    <source>
        <dbReference type="Proteomes" id="UP000075840"/>
    </source>
</evidence>
<dbReference type="VEuPathDB" id="VectorBase:AARA005460"/>
<evidence type="ECO:0000313" key="1">
    <source>
        <dbReference type="EnsemblMetazoa" id="AARA005460-PA"/>
    </source>
</evidence>
<dbReference type="EnsemblMetazoa" id="AARA005460-RA">
    <property type="protein sequence ID" value="AARA005460-PA"/>
    <property type="gene ID" value="AARA005460"/>
</dbReference>
<keyword evidence="2" id="KW-1185">Reference proteome</keyword>